<evidence type="ECO:0000256" key="4">
    <source>
        <dbReference type="PROSITE-ProRule" id="PRU00510"/>
    </source>
</evidence>
<evidence type="ECO:0000256" key="3">
    <source>
        <dbReference type="ARBA" id="ARBA00022833"/>
    </source>
</evidence>
<comment type="caution">
    <text evidence="6">The sequence shown here is derived from an EMBL/GenBank/DDBJ whole genome shotgun (WGS) entry which is preliminary data.</text>
</comment>
<evidence type="ECO:0000256" key="1">
    <source>
        <dbReference type="ARBA" id="ARBA00022723"/>
    </source>
</evidence>
<dbReference type="PANTHER" id="PTHR33823">
    <property type="entry name" value="RNA POLYMERASE-BINDING TRANSCRIPTION FACTOR DKSA-RELATED"/>
    <property type="match status" value="1"/>
</dbReference>
<dbReference type="AlphaFoldDB" id="A0A1G2LSC7"/>
<dbReference type="EMBL" id="MHQZ01000011">
    <property type="protein sequence ID" value="OHA14404.1"/>
    <property type="molecule type" value="Genomic_DNA"/>
</dbReference>
<evidence type="ECO:0000313" key="7">
    <source>
        <dbReference type="Proteomes" id="UP000178302"/>
    </source>
</evidence>
<gene>
    <name evidence="6" type="ORF">A2909_00015</name>
</gene>
<dbReference type="PROSITE" id="PS51128">
    <property type="entry name" value="ZF_DKSA_2"/>
    <property type="match status" value="1"/>
</dbReference>
<organism evidence="6 7">
    <name type="scientific">Candidatus Tagabacteria bacterium RIFCSPLOWO2_01_FULL_39_11</name>
    <dbReference type="NCBI Taxonomy" id="1802295"/>
    <lineage>
        <taxon>Bacteria</taxon>
        <taxon>Candidatus Tagaibacteriota</taxon>
    </lineage>
</organism>
<accession>A0A1G2LSC7</accession>
<dbReference type="SUPFAM" id="SSF57716">
    <property type="entry name" value="Glucocorticoid receptor-like (DNA-binding domain)"/>
    <property type="match status" value="1"/>
</dbReference>
<name>A0A1G2LSC7_9BACT</name>
<reference evidence="6 7" key="1">
    <citation type="journal article" date="2016" name="Nat. Commun.">
        <title>Thousands of microbial genomes shed light on interconnected biogeochemical processes in an aquifer system.</title>
        <authorList>
            <person name="Anantharaman K."/>
            <person name="Brown C.T."/>
            <person name="Hug L.A."/>
            <person name="Sharon I."/>
            <person name="Castelle C.J."/>
            <person name="Probst A.J."/>
            <person name="Thomas B.C."/>
            <person name="Singh A."/>
            <person name="Wilkins M.J."/>
            <person name="Karaoz U."/>
            <person name="Brodie E.L."/>
            <person name="Williams K.H."/>
            <person name="Hubbard S.S."/>
            <person name="Banfield J.F."/>
        </authorList>
    </citation>
    <scope>NUCLEOTIDE SEQUENCE [LARGE SCALE GENOMIC DNA]</scope>
</reference>
<feature type="zinc finger region" description="dksA C4-type" evidence="4">
    <location>
        <begin position="96"/>
        <end position="120"/>
    </location>
</feature>
<dbReference type="InterPro" id="IPR037187">
    <property type="entry name" value="DnaK_N"/>
</dbReference>
<dbReference type="SUPFAM" id="SSF109635">
    <property type="entry name" value="DnaK suppressor protein DksA, alpha-hairpin domain"/>
    <property type="match status" value="1"/>
</dbReference>
<dbReference type="GO" id="GO:0008270">
    <property type="term" value="F:zinc ion binding"/>
    <property type="evidence" value="ECO:0007669"/>
    <property type="project" value="UniProtKB-KW"/>
</dbReference>
<evidence type="ECO:0000259" key="5">
    <source>
        <dbReference type="Pfam" id="PF01258"/>
    </source>
</evidence>
<keyword evidence="2" id="KW-0863">Zinc-finger</keyword>
<proteinExistence type="predicted"/>
<keyword evidence="1" id="KW-0479">Metal-binding</keyword>
<feature type="domain" description="Zinc finger DksA/TraR C4-type" evidence="5">
    <location>
        <begin position="92"/>
        <end position="119"/>
    </location>
</feature>
<dbReference type="InterPro" id="IPR000962">
    <property type="entry name" value="Znf_DskA_TraR"/>
</dbReference>
<dbReference type="PANTHER" id="PTHR33823:SF4">
    <property type="entry name" value="GENERAL STRESS PROTEIN 16O"/>
    <property type="match status" value="1"/>
</dbReference>
<evidence type="ECO:0000313" key="6">
    <source>
        <dbReference type="EMBL" id="OHA14404.1"/>
    </source>
</evidence>
<dbReference type="Gene3D" id="1.20.120.910">
    <property type="entry name" value="DksA, coiled-coil domain"/>
    <property type="match status" value="1"/>
</dbReference>
<evidence type="ECO:0000256" key="2">
    <source>
        <dbReference type="ARBA" id="ARBA00022771"/>
    </source>
</evidence>
<protein>
    <recommendedName>
        <fullName evidence="5">Zinc finger DksA/TraR C4-type domain-containing protein</fullName>
    </recommendedName>
</protein>
<sequence>MDNKPNINIEYFKKILEEEKAELEQELSLIAKKNQKTGDWEPLKPKLGTQVSEKGELADVYEEMENRFNTENELEKRFKEVSDALKRIKNNKYGICEKTGKSISEARLKANPTARTCVEHFR</sequence>
<keyword evidence="3" id="KW-0862">Zinc</keyword>
<dbReference type="Pfam" id="PF01258">
    <property type="entry name" value="zf-dskA_traR"/>
    <property type="match status" value="1"/>
</dbReference>
<dbReference type="Proteomes" id="UP000178302">
    <property type="component" value="Unassembled WGS sequence"/>
</dbReference>